<dbReference type="GO" id="GO:0006650">
    <property type="term" value="P:glycerophospholipid metabolic process"/>
    <property type="evidence" value="ECO:0007669"/>
    <property type="project" value="UniProtKB-UniRule"/>
</dbReference>
<comment type="similarity">
    <text evidence="11">Belongs to the glycerol-1-phosphate dehydrogenase family.</text>
</comment>
<proteinExistence type="inferred from homology"/>
<comment type="cofactor">
    <cofactor evidence="11 12">
        <name>Zn(2+)</name>
        <dbReference type="ChEBI" id="CHEBI:29105"/>
    </cofactor>
    <text evidence="11 12">Binds 1 zinc ion per subunit.</text>
</comment>
<feature type="binding site" evidence="12">
    <location>
        <position position="171"/>
    </location>
    <ligand>
        <name>glycerol</name>
        <dbReference type="ChEBI" id="CHEBI:17754"/>
    </ligand>
</feature>
<dbReference type="GO" id="GO:0106357">
    <property type="term" value="F:glycerol-1-phosphate dehydrogenase (NAD+) activity"/>
    <property type="evidence" value="ECO:0007669"/>
    <property type="project" value="RHEA"/>
</dbReference>
<dbReference type="EMBL" id="CP001941">
    <property type="protein sequence ID" value="ADD08347.1"/>
    <property type="molecule type" value="Genomic_DNA"/>
</dbReference>
<gene>
    <name evidence="11" type="primary">egsA</name>
    <name evidence="15" type="ordered locus">Aboo_0536</name>
</gene>
<feature type="binding site" evidence="11">
    <location>
        <position position="171"/>
    </location>
    <ligand>
        <name>substrate</name>
    </ligand>
</feature>
<name>D3TCR2_ACIB4</name>
<dbReference type="CDD" id="cd08173">
    <property type="entry name" value="Gro1PDH"/>
    <property type="match status" value="1"/>
</dbReference>
<feature type="binding site" evidence="11">
    <location>
        <position position="255"/>
    </location>
    <ligand>
        <name>substrate</name>
    </ligand>
</feature>
<dbReference type="Gene3D" id="3.40.50.1970">
    <property type="match status" value="1"/>
</dbReference>
<comment type="function">
    <text evidence="11">Catalyzes the NAD(P)H-dependent reduction of dihydroxyacetonephosphate (DHAP or glycerone phosphate) to glycerol 1-phosphate (G1P). The G1P thus generated is used as the glycerophosphate backbone of phospholipids in the cellular membranes of Archaea.</text>
</comment>
<comment type="caution">
    <text evidence="11">Lacks conserved residue(s) required for the propagation of feature annotation.</text>
</comment>
<evidence type="ECO:0000256" key="14">
    <source>
        <dbReference type="PIRSR" id="PIRSR000112-3"/>
    </source>
</evidence>
<dbReference type="RefSeq" id="WP_012997164.1">
    <property type="nucleotide sequence ID" value="NC_013926.1"/>
</dbReference>
<dbReference type="GO" id="GO:0008654">
    <property type="term" value="P:phospholipid biosynthetic process"/>
    <property type="evidence" value="ECO:0007669"/>
    <property type="project" value="UniProtKB-KW"/>
</dbReference>
<dbReference type="Pfam" id="PF13685">
    <property type="entry name" value="Fe-ADH_2"/>
    <property type="match status" value="1"/>
</dbReference>
<evidence type="ECO:0000256" key="8">
    <source>
        <dbReference type="ARBA" id="ARBA00023098"/>
    </source>
</evidence>
<evidence type="ECO:0000313" key="16">
    <source>
        <dbReference type="Proteomes" id="UP000001400"/>
    </source>
</evidence>
<evidence type="ECO:0000256" key="12">
    <source>
        <dbReference type="PIRSR" id="PIRSR000112-1"/>
    </source>
</evidence>
<dbReference type="UniPathway" id="UPA00940"/>
<evidence type="ECO:0000256" key="9">
    <source>
        <dbReference type="ARBA" id="ARBA00023209"/>
    </source>
</evidence>
<feature type="binding site" evidence="11">
    <location>
        <position position="124"/>
    </location>
    <ligand>
        <name>substrate</name>
    </ligand>
</feature>
<dbReference type="SUPFAM" id="SSF56796">
    <property type="entry name" value="Dehydroquinate synthase-like"/>
    <property type="match status" value="1"/>
</dbReference>
<keyword evidence="7 11" id="KW-0520">NAD</keyword>
<keyword evidence="5 11" id="KW-0521">NADP</keyword>
<dbReference type="Proteomes" id="UP000001400">
    <property type="component" value="Chromosome"/>
</dbReference>
<keyword evidence="9 11" id="KW-0594">Phospholipid biosynthesis</keyword>
<keyword evidence="4 11" id="KW-0862">Zinc</keyword>
<dbReference type="PANTHER" id="PTHR43616:SF5">
    <property type="entry name" value="GLYCEROL DEHYDROGENASE 1"/>
    <property type="match status" value="1"/>
</dbReference>
<dbReference type="HOGENOM" id="CLU_038362_0_0_2"/>
<dbReference type="GO" id="GO:0106358">
    <property type="term" value="F:glycerol-1-phosphate dehydrogenase (NADP+) activity"/>
    <property type="evidence" value="ECO:0007669"/>
    <property type="project" value="RHEA"/>
</dbReference>
<feature type="binding site" evidence="11 14">
    <location>
        <position position="128"/>
    </location>
    <ligand>
        <name>NAD(+)</name>
        <dbReference type="ChEBI" id="CHEBI:57540"/>
    </ligand>
</feature>
<comment type="catalytic activity">
    <reaction evidence="11">
        <text>sn-glycerol 1-phosphate + NADP(+) = dihydroxyacetone phosphate + NADPH + H(+)</text>
        <dbReference type="Rhea" id="RHEA:21416"/>
        <dbReference type="ChEBI" id="CHEBI:15378"/>
        <dbReference type="ChEBI" id="CHEBI:57642"/>
        <dbReference type="ChEBI" id="CHEBI:57685"/>
        <dbReference type="ChEBI" id="CHEBI:57783"/>
        <dbReference type="ChEBI" id="CHEBI:58349"/>
        <dbReference type="EC" id="1.1.1.261"/>
    </reaction>
</comment>
<feature type="binding site" evidence="11">
    <location>
        <position position="251"/>
    </location>
    <ligand>
        <name>Zn(2+)</name>
        <dbReference type="ChEBI" id="CHEBI:29105"/>
        <note>catalytic</note>
    </ligand>
</feature>
<keyword evidence="16" id="KW-1185">Reference proteome</keyword>
<feature type="binding site" evidence="12">
    <location>
        <position position="251"/>
    </location>
    <ligand>
        <name>glycerol</name>
        <dbReference type="ChEBI" id="CHEBI:17754"/>
    </ligand>
</feature>
<dbReference type="PIRSF" id="PIRSF000112">
    <property type="entry name" value="Glycerol_dehydrogenase"/>
    <property type="match status" value="1"/>
</dbReference>
<dbReference type="AlphaFoldDB" id="D3TCR2"/>
<dbReference type="InterPro" id="IPR016205">
    <property type="entry name" value="Glycerol_DH"/>
</dbReference>
<feature type="binding site" evidence="11">
    <location>
        <position position="171"/>
    </location>
    <ligand>
        <name>Zn(2+)</name>
        <dbReference type="ChEBI" id="CHEBI:29105"/>
        <note>catalytic</note>
    </ligand>
</feature>
<dbReference type="EC" id="1.1.1.261" evidence="11"/>
<dbReference type="InterPro" id="IPR032837">
    <property type="entry name" value="G1PDH"/>
</dbReference>
<evidence type="ECO:0000256" key="7">
    <source>
        <dbReference type="ARBA" id="ARBA00023027"/>
    </source>
</evidence>
<evidence type="ECO:0000256" key="10">
    <source>
        <dbReference type="ARBA" id="ARBA00023264"/>
    </source>
</evidence>
<protein>
    <recommendedName>
        <fullName evidence="11">Glycerol-1-phosphate dehydrogenase [NAD(P)+]</fullName>
        <shortName evidence="11">G1P dehydrogenase</shortName>
        <shortName evidence="11">G1PDH</shortName>
        <ecNumber evidence="11">1.1.1.261</ecNumber>
    </recommendedName>
    <alternativeName>
        <fullName evidence="11">Enantiomeric glycerophosphate synthase</fullName>
    </alternativeName>
    <alternativeName>
        <fullName evidence="11">sn-glycerol-1-phosphate dehydrogenase</fullName>
    </alternativeName>
</protein>
<feature type="binding site" evidence="11">
    <location>
        <position position="267"/>
    </location>
    <ligand>
        <name>Zn(2+)</name>
        <dbReference type="ChEBI" id="CHEBI:29105"/>
        <note>catalytic</note>
    </ligand>
</feature>
<evidence type="ECO:0000256" key="3">
    <source>
        <dbReference type="ARBA" id="ARBA00022723"/>
    </source>
</evidence>
<evidence type="ECO:0000256" key="11">
    <source>
        <dbReference type="HAMAP-Rule" id="MF_00497"/>
    </source>
</evidence>
<dbReference type="PANTHER" id="PTHR43616">
    <property type="entry name" value="GLYCEROL DEHYDROGENASE"/>
    <property type="match status" value="1"/>
</dbReference>
<accession>D3TCR2</accession>
<dbReference type="Gene3D" id="1.20.1090.10">
    <property type="entry name" value="Dehydroquinate synthase-like - alpha domain"/>
    <property type="match status" value="1"/>
</dbReference>
<evidence type="ECO:0000256" key="13">
    <source>
        <dbReference type="PIRSR" id="PIRSR000112-2"/>
    </source>
</evidence>
<dbReference type="InterPro" id="IPR023002">
    <property type="entry name" value="G1P_dehydrogenase_arc"/>
</dbReference>
<dbReference type="GO" id="GO:0005737">
    <property type="term" value="C:cytoplasm"/>
    <property type="evidence" value="ECO:0007669"/>
    <property type="project" value="UniProtKB-SubCell"/>
</dbReference>
<organism evidence="15 16">
    <name type="scientific">Aciduliprofundum boonei (strain DSM 19572 / T469)</name>
    <dbReference type="NCBI Taxonomy" id="439481"/>
    <lineage>
        <taxon>Archaea</taxon>
        <taxon>Methanobacteriati</taxon>
        <taxon>Thermoplasmatota</taxon>
        <taxon>DHVE2 group</taxon>
        <taxon>Candidatus Aciduliprofundum</taxon>
    </lineage>
</organism>
<evidence type="ECO:0000256" key="6">
    <source>
        <dbReference type="ARBA" id="ARBA00023002"/>
    </source>
</evidence>
<evidence type="ECO:0000256" key="2">
    <source>
        <dbReference type="ARBA" id="ARBA00022516"/>
    </source>
</evidence>
<comment type="subcellular location">
    <subcellularLocation>
        <location evidence="11">Cytoplasm</location>
    </subcellularLocation>
</comment>
<keyword evidence="3 11" id="KW-0479">Metal-binding</keyword>
<sequence>MTFEKSKWTQLPREIYAGHGVLGQVGPMCRRFGFGSNALLVTGQKSYEVAGKRVKEILEDSGFNVDVILTSAATMENLDRIKDEAKGMSFLVGVGGGSKIDLAKKASYDLGIPFISVPTIATHDGIASPRATIKNGGGSISMDAQEPMGIVADTEILIQAPYRYLAAGAADVIGNVTAIKDWELAHKLINEPFSSTAYGMAKYSAEFILENADAIKPNLEESAWIVVKSIMGSGMAMSIAHSSRPASGSEHLFAHALEKIAPGKALHGEMVGVGTIMMMYLYGGDWKKIRDALRMIGAPTTARELGVEDEEIIMALTQAHKMRKRYTILGMRGLTEEAARNLARITGVIGR</sequence>
<keyword evidence="8 11" id="KW-0443">Lipid metabolism</keyword>
<keyword evidence="10 11" id="KW-1208">Phospholipid metabolism</keyword>
<dbReference type="NCBIfam" id="NF002022">
    <property type="entry name" value="PRK00843.1"/>
    <property type="match status" value="1"/>
</dbReference>
<dbReference type="GeneID" id="8827481"/>
<evidence type="ECO:0000313" key="15">
    <source>
        <dbReference type="EMBL" id="ADD08347.1"/>
    </source>
</evidence>
<evidence type="ECO:0000256" key="1">
    <source>
        <dbReference type="ARBA" id="ARBA00022490"/>
    </source>
</evidence>
<evidence type="ECO:0000256" key="5">
    <source>
        <dbReference type="ARBA" id="ARBA00022857"/>
    </source>
</evidence>
<reference evidence="15" key="1">
    <citation type="submission" date="2010-02" db="EMBL/GenBank/DDBJ databases">
        <title>Complete sequence of Aciduliprofundum boonei T469.</title>
        <authorList>
            <consortium name="US DOE Joint Genome Institute"/>
            <person name="Lucas S."/>
            <person name="Copeland A."/>
            <person name="Lapidus A."/>
            <person name="Cheng J.-F."/>
            <person name="Bruce D."/>
            <person name="Goodwin L."/>
            <person name="Pitluck S."/>
            <person name="Saunders E."/>
            <person name="Detter J.C."/>
            <person name="Han C."/>
            <person name="Tapia R."/>
            <person name="Land M."/>
            <person name="Hauser L."/>
            <person name="Kyrpides N."/>
            <person name="Mikhailova N."/>
            <person name="Flores G."/>
            <person name="Reysenbach A.-L."/>
            <person name="Woyke T."/>
        </authorList>
    </citation>
    <scope>NUCLEOTIDE SEQUENCE</scope>
    <source>
        <strain evidence="15">T469</strain>
    </source>
</reference>
<feature type="binding site" evidence="11 14">
    <location>
        <begin position="97"/>
        <end position="101"/>
    </location>
    <ligand>
        <name>NAD(+)</name>
        <dbReference type="ChEBI" id="CHEBI:57540"/>
    </ligand>
</feature>
<feature type="binding site" evidence="13">
    <location>
        <position position="124"/>
    </location>
    <ligand>
        <name>glycerol</name>
        <dbReference type="ChEBI" id="CHEBI:17754"/>
    </ligand>
</feature>
<dbReference type="GO" id="GO:0046872">
    <property type="term" value="F:metal ion binding"/>
    <property type="evidence" value="ECO:0007669"/>
    <property type="project" value="UniProtKB-KW"/>
</dbReference>
<dbReference type="HAMAP" id="MF_00497_A">
    <property type="entry name" value="G1P_dehydrogenase_A"/>
    <property type="match status" value="1"/>
</dbReference>
<dbReference type="OrthoDB" id="8656at2157"/>
<comment type="pathway">
    <text evidence="11">Membrane lipid metabolism; glycerophospholipid metabolism.</text>
</comment>
<evidence type="ECO:0000256" key="4">
    <source>
        <dbReference type="ARBA" id="ARBA00022833"/>
    </source>
</evidence>
<keyword evidence="2 11" id="KW-0444">Lipid biosynthesis</keyword>
<keyword evidence="1 11" id="KW-0963">Cytoplasm</keyword>
<feature type="binding site" evidence="12">
    <location>
        <position position="267"/>
    </location>
    <ligand>
        <name>glycerol</name>
        <dbReference type="ChEBI" id="CHEBI:17754"/>
    </ligand>
</feature>
<dbReference type="KEGG" id="abi:Aboo_0536"/>
<keyword evidence="6 11" id="KW-0560">Oxidoreductase</keyword>
<comment type="catalytic activity">
    <reaction evidence="11">
        <text>sn-glycerol 1-phosphate + NAD(+) = dihydroxyacetone phosphate + NADH + H(+)</text>
        <dbReference type="Rhea" id="RHEA:21412"/>
        <dbReference type="ChEBI" id="CHEBI:15378"/>
        <dbReference type="ChEBI" id="CHEBI:57540"/>
        <dbReference type="ChEBI" id="CHEBI:57642"/>
        <dbReference type="ChEBI" id="CHEBI:57685"/>
        <dbReference type="ChEBI" id="CHEBI:57945"/>
        <dbReference type="EC" id="1.1.1.261"/>
    </reaction>
</comment>